<dbReference type="AlphaFoldDB" id="A0A2S9DRY0"/>
<proteinExistence type="predicted"/>
<dbReference type="NCBIfam" id="TIGR03696">
    <property type="entry name" value="Rhs_assc_core"/>
    <property type="match status" value="1"/>
</dbReference>
<dbReference type="Gene3D" id="3.90.550.20">
    <property type="match status" value="1"/>
</dbReference>
<reference evidence="1 2" key="1">
    <citation type="submission" date="2017-09" db="EMBL/GenBank/DDBJ databases">
        <title>Genomic, metabolic, and phenotypic characteristics of bacterial isolates from the natural microbiome of the model nematode Caenorhabditis elegans.</title>
        <authorList>
            <person name="Zimmermann J."/>
            <person name="Obeng N."/>
            <person name="Yang W."/>
            <person name="Obeng O."/>
            <person name="Kissoyan K."/>
            <person name="Pees B."/>
            <person name="Dirksen P."/>
            <person name="Hoppner M."/>
            <person name="Franke A."/>
            <person name="Rosenstiel P."/>
            <person name="Leippe M."/>
            <person name="Dierking K."/>
            <person name="Kaleta C."/>
            <person name="Schulenburg H."/>
        </authorList>
    </citation>
    <scope>NUCLEOTIDE SEQUENCE [LARGE SCALE GENOMIC DNA]</scope>
    <source>
        <strain evidence="1 2">MYb184</strain>
    </source>
</reference>
<evidence type="ECO:0000313" key="2">
    <source>
        <dbReference type="Proteomes" id="UP000239458"/>
    </source>
</evidence>
<evidence type="ECO:0008006" key="3">
    <source>
        <dbReference type="Google" id="ProtNLM"/>
    </source>
</evidence>
<comment type="caution">
    <text evidence="1">The sequence shown here is derived from an EMBL/GenBank/DDBJ whole genome shotgun (WGS) entry which is preliminary data.</text>
</comment>
<dbReference type="InterPro" id="IPR029044">
    <property type="entry name" value="Nucleotide-diphossugar_trans"/>
</dbReference>
<dbReference type="Proteomes" id="UP000239458">
    <property type="component" value="Unassembled WGS sequence"/>
</dbReference>
<organism evidence="1 2">
    <name type="scientific">Pseudomonas cedrina</name>
    <dbReference type="NCBI Taxonomy" id="651740"/>
    <lineage>
        <taxon>Bacteria</taxon>
        <taxon>Pseudomonadati</taxon>
        <taxon>Pseudomonadota</taxon>
        <taxon>Gammaproteobacteria</taxon>
        <taxon>Pseudomonadales</taxon>
        <taxon>Pseudomonadaceae</taxon>
        <taxon>Pseudomonas</taxon>
    </lineage>
</organism>
<dbReference type="Gene3D" id="2.180.10.10">
    <property type="entry name" value="RHS repeat-associated core"/>
    <property type="match status" value="1"/>
</dbReference>
<name>A0A2S9DRY0_PSECE</name>
<dbReference type="SUPFAM" id="SSF53448">
    <property type="entry name" value="Nucleotide-diphospho-sugar transferases"/>
    <property type="match status" value="1"/>
</dbReference>
<sequence>MTALALHRQTPGLSVSDPRGLTVRTVRYWRESGREQAQARSSRSGFDGAGRVVAEWDPRLVERANLTQVYSLGSKVLGSHSVDAGWRVSLFTQAAEQVQAWDARGNERQVEYDSLLRPVAVFEQAACVERHHYADASPHYAAHNQCGQLIRHDTPAGTQHFNEFGLTGAVLEQHQHFLQSLDMPDWPLPLDERDDLLEQAAGARSALLLNPLGDVLEQTDARGNRQRFTHTIDGRLREAWLQLKNATAAQRLVHDIHYNAQGQIEQQTAGNQVTSRFDYCPKDGRLNRLSAAGPSDEPLQDLHYVYDPVGNILSLEDKALPVRFFANQRIEPINRYTYDSLYQLIEATGWEAGSANRGPAHLEDPAAVANYRQTYRYDAGGNLLELIHHGPQQHGRVLTAAKHSNRCLPEVGGRPPTEAEISEGFDASGNLLMLDRGRKLSWDVRNQLSHVHTVERTLCLDDTERYVYGADGMRQRKVRTTQTNARTVISETCYLPGLETRTIDDEKLYVVTVQAGRTTVQVLHWEGAVPRQLANDQYRYNLNDHLGSCSLELDSEARIISRETYHPFGSTAFTERGDSSEQSYRTLRYSGKERDATGLYYYGLRYYMPRFQRWINPDPVGVSDGLNVFAFLGGNPIGYRDAVGEKREPVNKDIHLIWVGESAEALAAHVSNINNTVEQASGYKVHLYLESGNEDAFANVLQDLKVHNVVYLREEKLFRKFKKSPVGAIYKDFRSGDPKNFAFAVDTLRPYLVRKKGGLYSDVDDQYLGAESEGHKRLGDTTLYARPDEIITNSPVWVPWENRGSRNAVLINNSSFAAHAGNKTLKHIEKEMVVRYKEVVKSEEYTDSHGRIGAGILELETPERIKLMSSMVGPKVFSSIIREYDSEANDIVRQAILVESGGDVQGFNDRRNEKMPLRRFIKVGSANSWK</sequence>
<evidence type="ECO:0000313" key="1">
    <source>
        <dbReference type="EMBL" id="PRC05340.1"/>
    </source>
</evidence>
<dbReference type="EMBL" id="PCQE01000016">
    <property type="protein sequence ID" value="PRC05340.1"/>
    <property type="molecule type" value="Genomic_DNA"/>
</dbReference>
<dbReference type="RefSeq" id="WP_105225821.1">
    <property type="nucleotide sequence ID" value="NZ_PCQE01000016.1"/>
</dbReference>
<dbReference type="PANTHER" id="PTHR32305">
    <property type="match status" value="1"/>
</dbReference>
<dbReference type="InterPro" id="IPR050708">
    <property type="entry name" value="T6SS_VgrG/RHS"/>
</dbReference>
<dbReference type="InterPro" id="IPR022385">
    <property type="entry name" value="Rhs_assc_core"/>
</dbReference>
<dbReference type="PANTHER" id="PTHR32305:SF15">
    <property type="entry name" value="PROTEIN RHSA-RELATED"/>
    <property type="match status" value="1"/>
</dbReference>
<gene>
    <name evidence="1" type="ORF">CQ006_12155</name>
</gene>
<accession>A0A2S9DRY0</accession>
<protein>
    <recommendedName>
        <fullName evidence="3">Toxin</fullName>
    </recommendedName>
</protein>